<dbReference type="Gene3D" id="3.20.20.100">
    <property type="entry name" value="NADP-dependent oxidoreductase domain"/>
    <property type="match status" value="1"/>
</dbReference>
<dbReference type="InterPro" id="IPR036812">
    <property type="entry name" value="NAD(P)_OxRdtase_dom_sf"/>
</dbReference>
<dbReference type="PANTHER" id="PTHR43312">
    <property type="entry name" value="D-THREO-ALDOSE 1-DEHYDROGENASE"/>
    <property type="match status" value="1"/>
</dbReference>
<proteinExistence type="predicted"/>
<sequence length="376" mass="40443">MAGDIPLRVLGDTGISVPAVGMGCWAIGGPDHNLGMPMGWSTADDAESAAGLERAHALGARLFDTADVYGHGHSERLIGQLVAQVPRADLVLTSKVGYFRGTAPHGFDPGHMRRQLEQSLENLRTDHLDIYFLHHSDFGPYDRWLRGAADTMRALRDEGLIRAIGMRGPHRFAPQRRAGGTAAREDKSATFRRVFDVVEPQILAVRDNLLTPSARSAPIISFAEQHGCGILLNKTLGQGLLVGVNDPAHPRVLGPGDHRSRKRWFTPAAGVVIGEGLARLRAIVGPDRADLVRVALWSGLLRSENAAVLVGFTRAAQVEMNLTCLGEPPPIDVIDAARAVMADVQRRLDNTGEVFLDERPPMSAVAPPVGATAPNP</sequence>
<evidence type="ECO:0000313" key="2">
    <source>
        <dbReference type="EMBL" id="SCF41612.1"/>
    </source>
</evidence>
<protein>
    <submittedName>
        <fullName evidence="2">Predicted oxidoreductase</fullName>
    </submittedName>
</protein>
<dbReference type="InterPro" id="IPR020471">
    <property type="entry name" value="AKR"/>
</dbReference>
<keyword evidence="3" id="KW-1185">Reference proteome</keyword>
<organism evidence="2 3">
    <name type="scientific">Micromonospora marina</name>
    <dbReference type="NCBI Taxonomy" id="307120"/>
    <lineage>
        <taxon>Bacteria</taxon>
        <taxon>Bacillati</taxon>
        <taxon>Actinomycetota</taxon>
        <taxon>Actinomycetes</taxon>
        <taxon>Micromonosporales</taxon>
        <taxon>Micromonosporaceae</taxon>
        <taxon>Micromonospora</taxon>
    </lineage>
</organism>
<dbReference type="SUPFAM" id="SSF51430">
    <property type="entry name" value="NAD(P)-linked oxidoreductase"/>
    <property type="match status" value="1"/>
</dbReference>
<dbReference type="EMBL" id="FMCV01000025">
    <property type="protein sequence ID" value="SCF41612.1"/>
    <property type="molecule type" value="Genomic_DNA"/>
</dbReference>
<evidence type="ECO:0000313" key="3">
    <source>
        <dbReference type="Proteomes" id="UP000198551"/>
    </source>
</evidence>
<reference evidence="3" key="1">
    <citation type="submission" date="2016-06" db="EMBL/GenBank/DDBJ databases">
        <authorList>
            <person name="Varghese N."/>
        </authorList>
    </citation>
    <scope>NUCLEOTIDE SEQUENCE [LARGE SCALE GENOMIC DNA]</scope>
    <source>
        <strain evidence="3">DSM 45555</strain>
    </source>
</reference>
<gene>
    <name evidence="2" type="ORF">GA0070215_12580</name>
</gene>
<dbReference type="InterPro" id="IPR023210">
    <property type="entry name" value="NADP_OxRdtase_dom"/>
</dbReference>
<dbReference type="AlphaFoldDB" id="A0A1C5A8Q9"/>
<dbReference type="Pfam" id="PF00248">
    <property type="entry name" value="Aldo_ket_red"/>
    <property type="match status" value="1"/>
</dbReference>
<dbReference type="InterPro" id="IPR053135">
    <property type="entry name" value="AKR2_Oxidoreductase"/>
</dbReference>
<accession>A0A1C5A8Q9</accession>
<evidence type="ECO:0000259" key="1">
    <source>
        <dbReference type="Pfam" id="PF00248"/>
    </source>
</evidence>
<name>A0A1C5A8Q9_9ACTN</name>
<dbReference type="PANTHER" id="PTHR43312:SF1">
    <property type="entry name" value="NADP-DEPENDENT OXIDOREDUCTASE DOMAIN-CONTAINING PROTEIN"/>
    <property type="match status" value="1"/>
</dbReference>
<feature type="domain" description="NADP-dependent oxidoreductase" evidence="1">
    <location>
        <begin position="20"/>
        <end position="326"/>
    </location>
</feature>
<dbReference type="GO" id="GO:0016491">
    <property type="term" value="F:oxidoreductase activity"/>
    <property type="evidence" value="ECO:0007669"/>
    <property type="project" value="InterPro"/>
</dbReference>
<dbReference type="PRINTS" id="PR00069">
    <property type="entry name" value="ALDKETRDTASE"/>
</dbReference>
<dbReference type="Proteomes" id="UP000198551">
    <property type="component" value="Unassembled WGS sequence"/>
</dbReference>